<comment type="caution">
    <text evidence="2">The sequence shown here is derived from an EMBL/GenBank/DDBJ whole genome shotgun (WGS) entry which is preliminary data.</text>
</comment>
<dbReference type="EMBL" id="PEXU01000003">
    <property type="protein sequence ID" value="PIS43075.1"/>
    <property type="molecule type" value="Genomic_DNA"/>
</dbReference>
<evidence type="ECO:0000313" key="2">
    <source>
        <dbReference type="EMBL" id="PIS43075.1"/>
    </source>
</evidence>
<dbReference type="AlphaFoldDB" id="A0A2H0YX61"/>
<proteinExistence type="predicted"/>
<accession>A0A2H0YX61</accession>
<gene>
    <name evidence="2" type="ORF">COT24_00235</name>
</gene>
<keyword evidence="1" id="KW-1133">Transmembrane helix</keyword>
<keyword evidence="1" id="KW-0812">Transmembrane</keyword>
<evidence type="ECO:0000313" key="3">
    <source>
        <dbReference type="Proteomes" id="UP000231542"/>
    </source>
</evidence>
<evidence type="ECO:0000256" key="1">
    <source>
        <dbReference type="SAM" id="Phobius"/>
    </source>
</evidence>
<dbReference type="Proteomes" id="UP000231542">
    <property type="component" value="Unassembled WGS sequence"/>
</dbReference>
<keyword evidence="1" id="KW-0472">Membrane</keyword>
<sequence length="111" mass="12954">MDWLSVLEFFGRYVLPPVIIIILATTRVMRVRYSLMLWGAIVVVDNLSAILIPHTGQWWPPTFTLVTVFLGHALEVTVIICFFLFVIRRSKRRRWKDMFSGCQAKKDLCHS</sequence>
<organism evidence="2 3">
    <name type="scientific">Candidatus Kerfeldbacteria bacterium CG08_land_8_20_14_0_20_40_16</name>
    <dbReference type="NCBI Taxonomy" id="2014244"/>
    <lineage>
        <taxon>Bacteria</taxon>
        <taxon>Candidatus Kerfeldiibacteriota</taxon>
    </lineage>
</organism>
<feature type="transmembrane region" description="Helical" evidence="1">
    <location>
        <begin position="6"/>
        <end position="26"/>
    </location>
</feature>
<protein>
    <submittedName>
        <fullName evidence="2">Uncharacterized protein</fullName>
    </submittedName>
</protein>
<feature type="transmembrane region" description="Helical" evidence="1">
    <location>
        <begin position="33"/>
        <end position="52"/>
    </location>
</feature>
<feature type="transmembrane region" description="Helical" evidence="1">
    <location>
        <begin position="64"/>
        <end position="87"/>
    </location>
</feature>
<name>A0A2H0YX61_9BACT</name>
<reference evidence="2 3" key="1">
    <citation type="submission" date="2017-09" db="EMBL/GenBank/DDBJ databases">
        <title>Depth-based differentiation of microbial function through sediment-hosted aquifers and enrichment of novel symbionts in the deep terrestrial subsurface.</title>
        <authorList>
            <person name="Probst A.J."/>
            <person name="Ladd B."/>
            <person name="Jarett J.K."/>
            <person name="Geller-Mcgrath D.E."/>
            <person name="Sieber C.M."/>
            <person name="Emerson J.B."/>
            <person name="Anantharaman K."/>
            <person name="Thomas B.C."/>
            <person name="Malmstrom R."/>
            <person name="Stieglmeier M."/>
            <person name="Klingl A."/>
            <person name="Woyke T."/>
            <person name="Ryan C.M."/>
            <person name="Banfield J.F."/>
        </authorList>
    </citation>
    <scope>NUCLEOTIDE SEQUENCE [LARGE SCALE GENOMIC DNA]</scope>
    <source>
        <strain evidence="2">CG08_land_8_20_14_0_20_40_16</strain>
    </source>
</reference>